<evidence type="ECO:0000256" key="8">
    <source>
        <dbReference type="ARBA" id="ARBA00023125"/>
    </source>
</evidence>
<keyword evidence="10" id="KW-0456">Lyase</keyword>
<gene>
    <name evidence="16" type="ORF">NEZAVI_LOCUS13827</name>
</gene>
<evidence type="ECO:0000256" key="12">
    <source>
        <dbReference type="ARBA" id="ARBA00033999"/>
    </source>
</evidence>
<dbReference type="PROSITE" id="PS51645">
    <property type="entry name" value="PHR_CRY_ALPHA_BETA"/>
    <property type="match status" value="1"/>
</dbReference>
<keyword evidence="5" id="KW-0285">Flavoprotein</keyword>
<comment type="similarity">
    <text evidence="2">Belongs to the DNA photolyase class-2 family.</text>
</comment>
<protein>
    <recommendedName>
        <fullName evidence="4">Deoxyribodipyrimidine photo-lyase</fullName>
        <ecNumber evidence="3">4.1.99.3</ecNumber>
    </recommendedName>
    <alternativeName>
        <fullName evidence="11">DNA photolyase</fullName>
    </alternativeName>
    <alternativeName>
        <fullName evidence="14">Photoreactivating enzyme</fullName>
    </alternativeName>
</protein>
<dbReference type="FunFam" id="1.25.40.80:FF:000004">
    <property type="entry name" value="Deoxyribodipyrimidine photolyase"/>
    <property type="match status" value="1"/>
</dbReference>
<dbReference type="FunFam" id="1.10.579.10:FF:000002">
    <property type="entry name" value="Deoxyribodipyrimidine photolyase"/>
    <property type="match status" value="1"/>
</dbReference>
<evidence type="ECO:0000256" key="2">
    <source>
        <dbReference type="ARBA" id="ARBA00006409"/>
    </source>
</evidence>
<dbReference type="PANTHER" id="PTHR10211">
    <property type="entry name" value="DEOXYRIBODIPYRIMIDINE PHOTOLYASE"/>
    <property type="match status" value="1"/>
</dbReference>
<accession>A0A9P0HPZ0</accession>
<dbReference type="Gene3D" id="3.40.50.620">
    <property type="entry name" value="HUPs"/>
    <property type="match status" value="1"/>
</dbReference>
<dbReference type="GO" id="GO:0000719">
    <property type="term" value="P:photoreactive repair"/>
    <property type="evidence" value="ECO:0007669"/>
    <property type="project" value="TreeGrafter"/>
</dbReference>
<evidence type="ECO:0000256" key="13">
    <source>
        <dbReference type="ARBA" id="ARBA00059220"/>
    </source>
</evidence>
<keyword evidence="6" id="KW-0227">DNA damage</keyword>
<keyword evidence="17" id="KW-1185">Reference proteome</keyword>
<dbReference type="InterPro" id="IPR008148">
    <property type="entry name" value="DNA_photolyase_2"/>
</dbReference>
<evidence type="ECO:0000256" key="10">
    <source>
        <dbReference type="ARBA" id="ARBA00023239"/>
    </source>
</evidence>
<keyword evidence="9" id="KW-0234">DNA repair</keyword>
<evidence type="ECO:0000313" key="17">
    <source>
        <dbReference type="Proteomes" id="UP001152798"/>
    </source>
</evidence>
<dbReference type="Gene3D" id="1.25.40.80">
    <property type="match status" value="1"/>
</dbReference>
<dbReference type="PROSITE" id="PS01084">
    <property type="entry name" value="DNA_PHOTOLYASES_2_2"/>
    <property type="match status" value="1"/>
</dbReference>
<evidence type="ECO:0000256" key="5">
    <source>
        <dbReference type="ARBA" id="ARBA00022630"/>
    </source>
</evidence>
<sequence length="447" mass="52496">MLKMKTKLTIIVKISTYFSDNWSLLYAQKVALKHKLPLHICFYLRRTFMNAPIRHFKFLLKGLEETAKESRKLNIPFHMFISDEGENQIIDFMVENKFGYVVIDFSPLRIARTWAENLKKTLPDDVPLVQVDGHNIVPCWVASDKLEYGARTIRNKLKNKFAEFLTPFPPVTEHPYSGEQKAKEIDWAAAEASLEVDRTIDEVSWAKPGYLNGMKMLHEFCQKRLSKFAQKRNDPLGNALSNLSPWFHFGQISVQRCILVVESFKSKYKESVESFCEEAIIRRELSDNFCYYNPNYDNIKGAYDWARKTLEEHKKDKREWLYTQEELENSLTHDDLWNSTQIQLVKEGKIHGFLRMYWAKKILEWTESPEKALEISIYLNDKYSLDGRDPNGFVGCMWSICGIHDQGWKERPVFGKIRYMNYKGCERKFNVSAFVARYGGKVHKKKK</sequence>
<evidence type="ECO:0000256" key="7">
    <source>
        <dbReference type="ARBA" id="ARBA00022827"/>
    </source>
</evidence>
<proteinExistence type="inferred from homology"/>
<dbReference type="EMBL" id="OV725082">
    <property type="protein sequence ID" value="CAH1405667.1"/>
    <property type="molecule type" value="Genomic_DNA"/>
</dbReference>
<evidence type="ECO:0000256" key="6">
    <source>
        <dbReference type="ARBA" id="ARBA00022763"/>
    </source>
</evidence>
<dbReference type="InterPro" id="IPR006050">
    <property type="entry name" value="DNA_photolyase_N"/>
</dbReference>
<dbReference type="InterPro" id="IPR032673">
    <property type="entry name" value="DNA_photolyase_2_CS"/>
</dbReference>
<feature type="domain" description="Photolyase/cryptochrome alpha/beta" evidence="15">
    <location>
        <begin position="6"/>
        <end position="139"/>
    </location>
</feature>
<dbReference type="Gene3D" id="1.10.579.10">
    <property type="entry name" value="DNA Cyclobutane Dipyrimidine Photolyase, subunit A, domain 3"/>
    <property type="match status" value="1"/>
</dbReference>
<keyword evidence="7" id="KW-0274">FAD</keyword>
<dbReference type="Proteomes" id="UP001152798">
    <property type="component" value="Chromosome 6"/>
</dbReference>
<reference evidence="16" key="1">
    <citation type="submission" date="2022-01" db="EMBL/GenBank/DDBJ databases">
        <authorList>
            <person name="King R."/>
        </authorList>
    </citation>
    <scope>NUCLEOTIDE SEQUENCE</scope>
</reference>
<comment type="cofactor">
    <cofactor evidence="1">
        <name>FAD</name>
        <dbReference type="ChEBI" id="CHEBI:57692"/>
    </cofactor>
</comment>
<dbReference type="GO" id="GO:0003904">
    <property type="term" value="F:deoxyribodipyrimidine photo-lyase activity"/>
    <property type="evidence" value="ECO:0007669"/>
    <property type="project" value="UniProtKB-EC"/>
</dbReference>
<evidence type="ECO:0000256" key="14">
    <source>
        <dbReference type="ARBA" id="ARBA00083107"/>
    </source>
</evidence>
<dbReference type="InterPro" id="IPR014729">
    <property type="entry name" value="Rossmann-like_a/b/a_fold"/>
</dbReference>
<evidence type="ECO:0000256" key="1">
    <source>
        <dbReference type="ARBA" id="ARBA00001974"/>
    </source>
</evidence>
<organism evidence="16 17">
    <name type="scientific">Nezara viridula</name>
    <name type="common">Southern green stink bug</name>
    <name type="synonym">Cimex viridulus</name>
    <dbReference type="NCBI Taxonomy" id="85310"/>
    <lineage>
        <taxon>Eukaryota</taxon>
        <taxon>Metazoa</taxon>
        <taxon>Ecdysozoa</taxon>
        <taxon>Arthropoda</taxon>
        <taxon>Hexapoda</taxon>
        <taxon>Insecta</taxon>
        <taxon>Pterygota</taxon>
        <taxon>Neoptera</taxon>
        <taxon>Paraneoptera</taxon>
        <taxon>Hemiptera</taxon>
        <taxon>Heteroptera</taxon>
        <taxon>Panheteroptera</taxon>
        <taxon>Pentatomomorpha</taxon>
        <taxon>Pentatomoidea</taxon>
        <taxon>Pentatomidae</taxon>
        <taxon>Pentatominae</taxon>
        <taxon>Nezara</taxon>
    </lineage>
</organism>
<dbReference type="OrthoDB" id="496749at2759"/>
<evidence type="ECO:0000256" key="9">
    <source>
        <dbReference type="ARBA" id="ARBA00023204"/>
    </source>
</evidence>
<dbReference type="InterPro" id="IPR036134">
    <property type="entry name" value="Crypto/Photolyase_FAD-like_sf"/>
</dbReference>
<evidence type="ECO:0000313" key="16">
    <source>
        <dbReference type="EMBL" id="CAH1405667.1"/>
    </source>
</evidence>
<dbReference type="SUPFAM" id="SSF48173">
    <property type="entry name" value="Cryptochrome/photolyase FAD-binding domain"/>
    <property type="match status" value="1"/>
</dbReference>
<evidence type="ECO:0000256" key="3">
    <source>
        <dbReference type="ARBA" id="ARBA00013149"/>
    </source>
</evidence>
<dbReference type="NCBIfam" id="TIGR00591">
    <property type="entry name" value="phr2"/>
    <property type="match status" value="1"/>
</dbReference>
<dbReference type="InterPro" id="IPR052219">
    <property type="entry name" value="Photolyase_Class-2"/>
</dbReference>
<dbReference type="InterPro" id="IPR036155">
    <property type="entry name" value="Crypto/Photolyase_N_sf"/>
</dbReference>
<dbReference type="Pfam" id="PF00875">
    <property type="entry name" value="DNA_photolyase"/>
    <property type="match status" value="1"/>
</dbReference>
<dbReference type="AlphaFoldDB" id="A0A9P0HPZ0"/>
<dbReference type="SUPFAM" id="SSF52425">
    <property type="entry name" value="Cryptochrome/photolyase, N-terminal domain"/>
    <property type="match status" value="1"/>
</dbReference>
<dbReference type="PROSITE" id="PS01083">
    <property type="entry name" value="DNA_PHOTOLYASES_2_1"/>
    <property type="match status" value="1"/>
</dbReference>
<name>A0A9P0HPZ0_NEZVI</name>
<comment type="catalytic activity">
    <reaction evidence="12">
        <text>cyclobutadipyrimidine (in DNA) = 2 pyrimidine residues (in DNA).</text>
        <dbReference type="EC" id="4.1.99.3"/>
    </reaction>
</comment>
<evidence type="ECO:0000259" key="15">
    <source>
        <dbReference type="PROSITE" id="PS51645"/>
    </source>
</evidence>
<dbReference type="PANTHER" id="PTHR10211:SF0">
    <property type="entry name" value="DEOXYRIBODIPYRIMIDINE PHOTO-LYASE"/>
    <property type="match status" value="1"/>
</dbReference>
<evidence type="ECO:0000256" key="11">
    <source>
        <dbReference type="ARBA" id="ARBA00031671"/>
    </source>
</evidence>
<dbReference type="EC" id="4.1.99.3" evidence="3"/>
<evidence type="ECO:0000256" key="4">
    <source>
        <dbReference type="ARBA" id="ARBA00014046"/>
    </source>
</evidence>
<keyword evidence="8" id="KW-0238">DNA-binding</keyword>
<comment type="function">
    <text evidence="13">Involved in repair of UV radiation-induced DNA damage. Catalyzes the light-dependent monomerization (300-600 nm) of cyclobutyl pyrimidine dimers (in cis-syn configuration), which are formed between adjacent bases on the same DNA strand upon exposure to ultraviolet radiation.</text>
</comment>
<dbReference type="GO" id="GO:0003677">
    <property type="term" value="F:DNA binding"/>
    <property type="evidence" value="ECO:0007669"/>
    <property type="project" value="UniProtKB-KW"/>
</dbReference>